<reference evidence="1" key="1">
    <citation type="journal article" date="2021" name="Proc. Natl. Acad. Sci. U.S.A.">
        <title>A Catalog of Tens of Thousands of Viruses from Human Metagenomes Reveals Hidden Associations with Chronic Diseases.</title>
        <authorList>
            <person name="Tisza M.J."/>
            <person name="Buck C.B."/>
        </authorList>
    </citation>
    <scope>NUCLEOTIDE SEQUENCE</scope>
    <source>
        <strain evidence="1">CtCo31</strain>
    </source>
</reference>
<protein>
    <submittedName>
        <fullName evidence="1">Uncharacterized protein</fullName>
    </submittedName>
</protein>
<name>A0A8S5UM16_9CAUD</name>
<accession>A0A8S5UM16</accession>
<sequence>MAKEGYLDWITYENMAPYETGFIVASYKRDMEERKKNESRRKSS</sequence>
<proteinExistence type="predicted"/>
<evidence type="ECO:0000313" key="1">
    <source>
        <dbReference type="EMBL" id="DAF95525.1"/>
    </source>
</evidence>
<dbReference type="EMBL" id="BK016109">
    <property type="protein sequence ID" value="DAF95525.1"/>
    <property type="molecule type" value="Genomic_DNA"/>
</dbReference>
<organism evidence="1">
    <name type="scientific">Myoviridae sp. ctCo31</name>
    <dbReference type="NCBI Taxonomy" id="2825053"/>
    <lineage>
        <taxon>Viruses</taxon>
        <taxon>Duplodnaviria</taxon>
        <taxon>Heunggongvirae</taxon>
        <taxon>Uroviricota</taxon>
        <taxon>Caudoviricetes</taxon>
    </lineage>
</organism>